<comment type="caution">
    <text evidence="2">The sequence shown here is derived from an EMBL/GenBank/DDBJ whole genome shotgun (WGS) entry which is preliminary data.</text>
</comment>
<evidence type="ECO:0000256" key="1">
    <source>
        <dbReference type="SAM" id="Phobius"/>
    </source>
</evidence>
<proteinExistence type="predicted"/>
<accession>A0A9D1CKD9</accession>
<name>A0A9D1CKD9_9FIRM</name>
<feature type="transmembrane region" description="Helical" evidence="1">
    <location>
        <begin position="31"/>
        <end position="52"/>
    </location>
</feature>
<keyword evidence="1" id="KW-1133">Transmembrane helix</keyword>
<evidence type="ECO:0000313" key="3">
    <source>
        <dbReference type="Proteomes" id="UP000886725"/>
    </source>
</evidence>
<sequence length="135" mass="15747">MAEKEVKEKETVDEDFKDVKKANKKNPVLKVISIILWVLILAWLVVVIFDFYKVSQEEDPVFCISKETITYDDGTVDLCTGLGYKVYNYNRSSINGYEFGPFWIKSVQNSKIKSHKTVKFMTFSFAFFGIVIEWF</sequence>
<dbReference type="EMBL" id="DVFU01000029">
    <property type="protein sequence ID" value="HIQ64383.1"/>
    <property type="molecule type" value="Genomic_DNA"/>
</dbReference>
<protein>
    <submittedName>
        <fullName evidence="2">Uncharacterized protein</fullName>
    </submittedName>
</protein>
<organism evidence="2 3">
    <name type="scientific">Candidatus Faecenecus gallistercoris</name>
    <dbReference type="NCBI Taxonomy" id="2840793"/>
    <lineage>
        <taxon>Bacteria</taxon>
        <taxon>Bacillati</taxon>
        <taxon>Bacillota</taxon>
        <taxon>Bacillota incertae sedis</taxon>
        <taxon>Candidatus Faecenecus</taxon>
    </lineage>
</organism>
<keyword evidence="1" id="KW-0812">Transmembrane</keyword>
<gene>
    <name evidence="2" type="ORF">IAC85_01450</name>
</gene>
<evidence type="ECO:0000313" key="2">
    <source>
        <dbReference type="EMBL" id="HIQ64383.1"/>
    </source>
</evidence>
<reference evidence="2" key="1">
    <citation type="submission" date="2020-10" db="EMBL/GenBank/DDBJ databases">
        <authorList>
            <person name="Gilroy R."/>
        </authorList>
    </citation>
    <scope>NUCLEOTIDE SEQUENCE</scope>
    <source>
        <strain evidence="2">CHK165-10780</strain>
    </source>
</reference>
<keyword evidence="1" id="KW-0472">Membrane</keyword>
<dbReference type="AlphaFoldDB" id="A0A9D1CKD9"/>
<reference evidence="2" key="2">
    <citation type="journal article" date="2021" name="PeerJ">
        <title>Extensive microbial diversity within the chicken gut microbiome revealed by metagenomics and culture.</title>
        <authorList>
            <person name="Gilroy R."/>
            <person name="Ravi A."/>
            <person name="Getino M."/>
            <person name="Pursley I."/>
            <person name="Horton D.L."/>
            <person name="Alikhan N.F."/>
            <person name="Baker D."/>
            <person name="Gharbi K."/>
            <person name="Hall N."/>
            <person name="Watson M."/>
            <person name="Adriaenssens E.M."/>
            <person name="Foster-Nyarko E."/>
            <person name="Jarju S."/>
            <person name="Secka A."/>
            <person name="Antonio M."/>
            <person name="Oren A."/>
            <person name="Chaudhuri R.R."/>
            <person name="La Ragione R."/>
            <person name="Hildebrand F."/>
            <person name="Pallen M.J."/>
        </authorList>
    </citation>
    <scope>NUCLEOTIDE SEQUENCE</scope>
    <source>
        <strain evidence="2">CHK165-10780</strain>
    </source>
</reference>
<dbReference type="Proteomes" id="UP000886725">
    <property type="component" value="Unassembled WGS sequence"/>
</dbReference>